<protein>
    <submittedName>
        <fullName evidence="2">Uncharacterized protein</fullName>
    </submittedName>
</protein>
<dbReference type="AlphaFoldDB" id="A0A195DUA1"/>
<gene>
    <name evidence="2" type="ORF">ALC57_11644</name>
</gene>
<evidence type="ECO:0000256" key="1">
    <source>
        <dbReference type="SAM" id="MobiDB-lite"/>
    </source>
</evidence>
<dbReference type="Proteomes" id="UP000078492">
    <property type="component" value="Unassembled WGS sequence"/>
</dbReference>
<keyword evidence="3" id="KW-1185">Reference proteome</keyword>
<feature type="region of interest" description="Disordered" evidence="1">
    <location>
        <begin position="60"/>
        <end position="82"/>
    </location>
</feature>
<name>A0A195DUA1_9HYME</name>
<reference evidence="2 3" key="1">
    <citation type="submission" date="2015-09" db="EMBL/GenBank/DDBJ databases">
        <title>Trachymyrmex cornetzi WGS genome.</title>
        <authorList>
            <person name="Nygaard S."/>
            <person name="Hu H."/>
            <person name="Boomsma J."/>
            <person name="Zhang G."/>
        </authorList>
    </citation>
    <scope>NUCLEOTIDE SEQUENCE [LARGE SCALE GENOMIC DNA]</scope>
    <source>
        <strain evidence="2">Tcor2-1</strain>
        <tissue evidence="2">Whole body</tissue>
    </source>
</reference>
<sequence length="82" mass="8968">LPTYGLCAYPFSGLANTHTNPHCHSLALAIPFRLTCLRPPGRPSSYPSLPPHRLPPFLFSPTVLPDSQPANQHASRLNPRST</sequence>
<evidence type="ECO:0000313" key="3">
    <source>
        <dbReference type="Proteomes" id="UP000078492"/>
    </source>
</evidence>
<accession>A0A195DUA1</accession>
<proteinExistence type="predicted"/>
<organism evidence="2 3">
    <name type="scientific">Trachymyrmex cornetzi</name>
    <dbReference type="NCBI Taxonomy" id="471704"/>
    <lineage>
        <taxon>Eukaryota</taxon>
        <taxon>Metazoa</taxon>
        <taxon>Ecdysozoa</taxon>
        <taxon>Arthropoda</taxon>
        <taxon>Hexapoda</taxon>
        <taxon>Insecta</taxon>
        <taxon>Pterygota</taxon>
        <taxon>Neoptera</taxon>
        <taxon>Endopterygota</taxon>
        <taxon>Hymenoptera</taxon>
        <taxon>Apocrita</taxon>
        <taxon>Aculeata</taxon>
        <taxon>Formicoidea</taxon>
        <taxon>Formicidae</taxon>
        <taxon>Myrmicinae</taxon>
        <taxon>Trachymyrmex</taxon>
    </lineage>
</organism>
<feature type="compositionally biased region" description="Polar residues" evidence="1">
    <location>
        <begin position="68"/>
        <end position="82"/>
    </location>
</feature>
<dbReference type="EMBL" id="KQ980419">
    <property type="protein sequence ID" value="KYN16119.1"/>
    <property type="molecule type" value="Genomic_DNA"/>
</dbReference>
<evidence type="ECO:0000313" key="2">
    <source>
        <dbReference type="EMBL" id="KYN16119.1"/>
    </source>
</evidence>
<feature type="non-terminal residue" evidence="2">
    <location>
        <position position="1"/>
    </location>
</feature>